<evidence type="ECO:0000313" key="1">
    <source>
        <dbReference type="EMBL" id="RRT42650.1"/>
    </source>
</evidence>
<dbReference type="Proteomes" id="UP000287651">
    <property type="component" value="Unassembled WGS sequence"/>
</dbReference>
<name>A0A426XT47_ENSVE</name>
<comment type="caution">
    <text evidence="1">The sequence shown here is derived from an EMBL/GenBank/DDBJ whole genome shotgun (WGS) entry which is preliminary data.</text>
</comment>
<sequence length="158" mass="18016">MDTTQERSSRNKRSCRMESFTQQKRVKVSLLGRPTLGALRRETAARRMDRMVNRERYSLTALGRYKWNRVPDGVNRAAVVCLRIVGAQYESHNKARPSVMRDTSFQSSIGTVGFEVIPRVTWFGSLGNYCQICALKLRHVDQIVALVKPDLEARLQSG</sequence>
<dbReference type="AlphaFoldDB" id="A0A426XT47"/>
<organism evidence="1 2">
    <name type="scientific">Ensete ventricosum</name>
    <name type="common">Abyssinian banana</name>
    <name type="synonym">Musa ensete</name>
    <dbReference type="NCBI Taxonomy" id="4639"/>
    <lineage>
        <taxon>Eukaryota</taxon>
        <taxon>Viridiplantae</taxon>
        <taxon>Streptophyta</taxon>
        <taxon>Embryophyta</taxon>
        <taxon>Tracheophyta</taxon>
        <taxon>Spermatophyta</taxon>
        <taxon>Magnoliopsida</taxon>
        <taxon>Liliopsida</taxon>
        <taxon>Zingiberales</taxon>
        <taxon>Musaceae</taxon>
        <taxon>Ensete</taxon>
    </lineage>
</organism>
<gene>
    <name evidence="1" type="ORF">B296_00049834</name>
</gene>
<protein>
    <submittedName>
        <fullName evidence="1">Uncharacterized protein</fullName>
    </submittedName>
</protein>
<evidence type="ECO:0000313" key="2">
    <source>
        <dbReference type="Proteomes" id="UP000287651"/>
    </source>
</evidence>
<proteinExistence type="predicted"/>
<accession>A0A426XT47</accession>
<dbReference type="EMBL" id="AMZH03017692">
    <property type="protein sequence ID" value="RRT42650.1"/>
    <property type="molecule type" value="Genomic_DNA"/>
</dbReference>
<reference evidence="1 2" key="1">
    <citation type="journal article" date="2014" name="Agronomy (Basel)">
        <title>A Draft Genome Sequence for Ensete ventricosum, the Drought-Tolerant Tree Against Hunger.</title>
        <authorList>
            <person name="Harrison J."/>
            <person name="Moore K.A."/>
            <person name="Paszkiewicz K."/>
            <person name="Jones T."/>
            <person name="Grant M."/>
            <person name="Ambacheew D."/>
            <person name="Muzemil S."/>
            <person name="Studholme D.J."/>
        </authorList>
    </citation>
    <scope>NUCLEOTIDE SEQUENCE [LARGE SCALE GENOMIC DNA]</scope>
</reference>